<protein>
    <submittedName>
        <fullName evidence="1">Uncharacterized protein</fullName>
    </submittedName>
</protein>
<dbReference type="EMBL" id="CP154834">
    <property type="protein sequence ID" value="XAO72785.1"/>
    <property type="molecule type" value="Genomic_DNA"/>
</dbReference>
<proteinExistence type="predicted"/>
<evidence type="ECO:0000313" key="1">
    <source>
        <dbReference type="EMBL" id="XAO72785.1"/>
    </source>
</evidence>
<organism evidence="1 2">
    <name type="scientific">Chryseobacterium endophyticum</name>
    <dbReference type="NCBI Taxonomy" id="1854762"/>
    <lineage>
        <taxon>Bacteria</taxon>
        <taxon>Pseudomonadati</taxon>
        <taxon>Bacteroidota</taxon>
        <taxon>Flavobacteriia</taxon>
        <taxon>Flavobacteriales</taxon>
        <taxon>Weeksellaceae</taxon>
        <taxon>Chryseobacterium group</taxon>
        <taxon>Chryseobacterium</taxon>
    </lineage>
</organism>
<dbReference type="RefSeq" id="WP_345765522.1">
    <property type="nucleotide sequence ID" value="NZ_CP154834.1"/>
</dbReference>
<gene>
    <name evidence="1" type="ORF">AAFP95_13020</name>
</gene>
<dbReference type="AlphaFoldDB" id="A0AAU6WL64"/>
<accession>A0AAU6WL64</accession>
<dbReference type="Proteomes" id="UP001463665">
    <property type="component" value="Chromosome"/>
</dbReference>
<sequence length="176" mass="20564">MKNKRINFEAQFWSGSRKHSRLQFIESFFHFNDLITAKQMLNKIMIYAGKKKMSINEDSSAIFHFHQALRSFVQACYAIRLKETTLEMNSNPESFSPLMQASLSDEEYLNPTLVFRKAFAKYSIKDFDYHITIAVYFSMGVFKNAGESSLISPYIHLTKMLDAAHLILERRIQKNQ</sequence>
<reference evidence="1 2" key="1">
    <citation type="submission" date="2024-04" db="EMBL/GenBank/DDBJ databases">
        <title>Genome sequencing and assembly of rice foliar adapted Chryseobacterium endophyticum OsEnb-ALM-A6.</title>
        <authorList>
            <person name="Kumar S."/>
            <person name="Javed M."/>
            <person name="Chouhan V."/>
            <person name="Charishma K."/>
            <person name="Patel A."/>
            <person name="Kumar M."/>
            <person name="Sahu K.P."/>
            <person name="Kumar A."/>
        </authorList>
    </citation>
    <scope>NUCLEOTIDE SEQUENCE [LARGE SCALE GENOMIC DNA]</scope>
    <source>
        <strain evidence="1 2">OsEnb-ALM-A6</strain>
    </source>
</reference>
<name>A0AAU6WL64_9FLAO</name>
<keyword evidence="2" id="KW-1185">Reference proteome</keyword>
<evidence type="ECO:0000313" key="2">
    <source>
        <dbReference type="Proteomes" id="UP001463665"/>
    </source>
</evidence>